<feature type="compositionally biased region" description="Basic and acidic residues" evidence="1">
    <location>
        <begin position="1"/>
        <end position="12"/>
    </location>
</feature>
<comment type="caution">
    <text evidence="2">The sequence shown here is derived from an EMBL/GenBank/DDBJ whole genome shotgun (WGS) entry which is preliminary data.</text>
</comment>
<gene>
    <name evidence="2" type="ORF">COLO4_08657</name>
</gene>
<accession>A0A1R3KF10</accession>
<evidence type="ECO:0000313" key="3">
    <source>
        <dbReference type="Proteomes" id="UP000187203"/>
    </source>
</evidence>
<proteinExistence type="predicted"/>
<feature type="compositionally biased region" description="Polar residues" evidence="1">
    <location>
        <begin position="84"/>
        <end position="95"/>
    </location>
</feature>
<dbReference type="Proteomes" id="UP000187203">
    <property type="component" value="Unassembled WGS sequence"/>
</dbReference>
<name>A0A1R3KF10_9ROSI</name>
<keyword evidence="3" id="KW-1185">Reference proteome</keyword>
<feature type="region of interest" description="Disordered" evidence="1">
    <location>
        <begin position="1"/>
        <end position="24"/>
    </location>
</feature>
<protein>
    <submittedName>
        <fullName evidence="2">R2r3-myb transcription factor</fullName>
    </submittedName>
</protein>
<evidence type="ECO:0000256" key="1">
    <source>
        <dbReference type="SAM" id="MobiDB-lite"/>
    </source>
</evidence>
<sequence length="140" mass="16286">MKKTLNHQEHLRPKTQPATISHRQPSLTATAETLWQLRLPSTVAGNSPKYTKTFLFYPKHKSSLKITKNLFESSRSKIPKTRTTHLGSNFPQIQNPHPLKPKRPQEIRRKRFDSSFKSEKQKVATMAVFGLFFCCIRIRK</sequence>
<reference evidence="3" key="1">
    <citation type="submission" date="2013-09" db="EMBL/GenBank/DDBJ databases">
        <title>Corchorus olitorius genome sequencing.</title>
        <authorList>
            <person name="Alam M."/>
            <person name="Haque M.S."/>
            <person name="Islam M.S."/>
            <person name="Emdad E.M."/>
            <person name="Islam M.M."/>
            <person name="Ahmed B."/>
            <person name="Halim A."/>
            <person name="Hossen Q.M.M."/>
            <person name="Hossain M.Z."/>
            <person name="Ahmed R."/>
            <person name="Khan M.M."/>
            <person name="Islam R."/>
            <person name="Rashid M.M."/>
            <person name="Khan S.A."/>
            <person name="Rahman M.S."/>
            <person name="Alam M."/>
            <person name="Yahiya A.S."/>
            <person name="Khan M.S."/>
            <person name="Azam M.S."/>
            <person name="Haque T."/>
            <person name="Lashkar M.Z.H."/>
            <person name="Akhand A.I."/>
            <person name="Morshed G."/>
            <person name="Roy S."/>
            <person name="Uddin K.S."/>
            <person name="Rabeya T."/>
            <person name="Hossain A.S."/>
            <person name="Chowdhury A."/>
            <person name="Snigdha A.R."/>
            <person name="Mortoza M.S."/>
            <person name="Matin S.A."/>
            <person name="Hoque S.M.E."/>
            <person name="Islam M.K."/>
            <person name="Roy D.K."/>
            <person name="Haider R."/>
            <person name="Moosa M.M."/>
            <person name="Elias S.M."/>
            <person name="Hasan A.M."/>
            <person name="Jahan S."/>
            <person name="Shafiuddin M."/>
            <person name="Mahmood N."/>
            <person name="Shommy N.S."/>
        </authorList>
    </citation>
    <scope>NUCLEOTIDE SEQUENCE [LARGE SCALE GENOMIC DNA]</scope>
    <source>
        <strain evidence="3">cv. O-4</strain>
    </source>
</reference>
<dbReference type="AlphaFoldDB" id="A0A1R3KF10"/>
<dbReference type="EMBL" id="AWUE01013919">
    <property type="protein sequence ID" value="OMP05670.1"/>
    <property type="molecule type" value="Genomic_DNA"/>
</dbReference>
<evidence type="ECO:0000313" key="2">
    <source>
        <dbReference type="EMBL" id="OMP05670.1"/>
    </source>
</evidence>
<feature type="region of interest" description="Disordered" evidence="1">
    <location>
        <begin position="75"/>
        <end position="105"/>
    </location>
</feature>
<organism evidence="2 3">
    <name type="scientific">Corchorus olitorius</name>
    <dbReference type="NCBI Taxonomy" id="93759"/>
    <lineage>
        <taxon>Eukaryota</taxon>
        <taxon>Viridiplantae</taxon>
        <taxon>Streptophyta</taxon>
        <taxon>Embryophyta</taxon>
        <taxon>Tracheophyta</taxon>
        <taxon>Spermatophyta</taxon>
        <taxon>Magnoliopsida</taxon>
        <taxon>eudicotyledons</taxon>
        <taxon>Gunneridae</taxon>
        <taxon>Pentapetalae</taxon>
        <taxon>rosids</taxon>
        <taxon>malvids</taxon>
        <taxon>Malvales</taxon>
        <taxon>Malvaceae</taxon>
        <taxon>Grewioideae</taxon>
        <taxon>Apeibeae</taxon>
        <taxon>Corchorus</taxon>
    </lineage>
</organism>